<dbReference type="PANTHER" id="PTHR46375">
    <property type="entry name" value="KELCH REPEAT AND BTB DOMAIN-CONTAINING PROTEIN 13-RELATED"/>
    <property type="match status" value="1"/>
</dbReference>
<reference evidence="1" key="1">
    <citation type="submission" date="2016-10" db="EMBL/GenBank/DDBJ databases">
        <title>Sequence of Gallionella enrichment culture.</title>
        <authorList>
            <person name="Poehlein A."/>
            <person name="Muehling M."/>
            <person name="Daniel R."/>
        </authorList>
    </citation>
    <scope>NUCLEOTIDE SEQUENCE</scope>
</reference>
<dbReference type="InterPro" id="IPR052392">
    <property type="entry name" value="Kelch-BTB_domain-containing"/>
</dbReference>
<dbReference type="SMART" id="SM00612">
    <property type="entry name" value="Kelch"/>
    <property type="match status" value="2"/>
</dbReference>
<dbReference type="EMBL" id="MLJW01000018">
    <property type="protein sequence ID" value="OIR12226.1"/>
    <property type="molecule type" value="Genomic_DNA"/>
</dbReference>
<dbReference type="PANTHER" id="PTHR46375:SF3">
    <property type="entry name" value="KELCH REPEAT AND BTB DOMAIN-CONTAINING PROTEIN 13"/>
    <property type="match status" value="1"/>
</dbReference>
<dbReference type="AlphaFoldDB" id="A0A1J5SUK0"/>
<accession>A0A1J5SUK0</accession>
<keyword evidence="1" id="KW-0413">Isomerase</keyword>
<dbReference type="GO" id="GO:0016853">
    <property type="term" value="F:isomerase activity"/>
    <property type="evidence" value="ECO:0007669"/>
    <property type="project" value="UniProtKB-KW"/>
</dbReference>
<dbReference type="InterPro" id="IPR056734">
    <property type="entry name" value="NANM"/>
</dbReference>
<proteinExistence type="predicted"/>
<evidence type="ECO:0000313" key="1">
    <source>
        <dbReference type="EMBL" id="OIR12226.1"/>
    </source>
</evidence>
<name>A0A1J5SUK0_9ZZZZ</name>
<dbReference type="Gene3D" id="2.120.10.80">
    <property type="entry name" value="Kelch-type beta propeller"/>
    <property type="match status" value="1"/>
</dbReference>
<gene>
    <name evidence="1" type="primary">nanM_1</name>
    <name evidence="1" type="ORF">GALL_64790</name>
</gene>
<dbReference type="Pfam" id="PF24996">
    <property type="entry name" value="NANM"/>
    <property type="match status" value="2"/>
</dbReference>
<dbReference type="EC" id="5.1.3.24" evidence="1"/>
<organism evidence="1">
    <name type="scientific">mine drainage metagenome</name>
    <dbReference type="NCBI Taxonomy" id="410659"/>
    <lineage>
        <taxon>unclassified sequences</taxon>
        <taxon>metagenomes</taxon>
        <taxon>ecological metagenomes</taxon>
    </lineage>
</organism>
<protein>
    <submittedName>
        <fullName evidence="1">N-acetylneuraminate epimerase</fullName>
        <ecNumber evidence="1">5.1.3.24</ecNumber>
    </submittedName>
</protein>
<dbReference type="InterPro" id="IPR015915">
    <property type="entry name" value="Kelch-typ_b-propeller"/>
</dbReference>
<dbReference type="SUPFAM" id="SSF117281">
    <property type="entry name" value="Kelch motif"/>
    <property type="match status" value="1"/>
</dbReference>
<dbReference type="InterPro" id="IPR006652">
    <property type="entry name" value="Kelch_1"/>
</dbReference>
<sequence length="398" mass="44097">MRMTKFNSCLSIFLITFIFIGTTHAQKKMISTIKWRIIEELPNKNISQDNLGIAGAVIGVNENVMMVAGGSNFPDAKPWEGGKKEYYDDIFVLQLKNHSFKWNKTINTKLLQPIAYSACVSTDSGIVCIGGENAKGLSKEVFIFKWDKKNQKIAFKSLPSLPAPVTNLSATCIGNKIYIVGGENEKNALANFMSIDLDEENPQWQILPSLPNALSHTVSVTQSNGKEDCIYVIGGRAKSDSGITNLFSSVFCFIPSSNNWKKLNNINNDHKVIHISAASAVPFGKKFIIISGSDDGTFFSQLEHLNLSITRASNDDERQVLIQRKMNIIHNHPGFNKSVLLYNTVTGKWSNIGVMPYAPVTTTALKWENKIFIAGGEIKPGERTPDILMGNLICKKLF</sequence>
<comment type="caution">
    <text evidence="1">The sequence shown here is derived from an EMBL/GenBank/DDBJ whole genome shotgun (WGS) entry which is preliminary data.</text>
</comment>